<dbReference type="Gene3D" id="3.20.20.140">
    <property type="entry name" value="Metal-dependent hydrolases"/>
    <property type="match status" value="1"/>
</dbReference>
<evidence type="ECO:0000313" key="6">
    <source>
        <dbReference type="Proteomes" id="UP000192796"/>
    </source>
</evidence>
<dbReference type="STRING" id="1703345.A3860_19055"/>
<proteinExistence type="inferred from homology"/>
<dbReference type="PANTHER" id="PTHR46124">
    <property type="entry name" value="D-AMINOACYL-TRNA DEACYLASE"/>
    <property type="match status" value="1"/>
</dbReference>
<keyword evidence="6" id="KW-1185">Reference proteome</keyword>
<dbReference type="PIRSF" id="PIRSF005902">
    <property type="entry name" value="DNase_TatD"/>
    <property type="match status" value="1"/>
</dbReference>
<dbReference type="GO" id="GO:0005829">
    <property type="term" value="C:cytosol"/>
    <property type="evidence" value="ECO:0007669"/>
    <property type="project" value="TreeGrafter"/>
</dbReference>
<comment type="similarity">
    <text evidence="1">Belongs to the metallo-dependent hydrolases superfamily. TatD-type hydrolase family.</text>
</comment>
<evidence type="ECO:0000256" key="1">
    <source>
        <dbReference type="ARBA" id="ARBA00009275"/>
    </source>
</evidence>
<evidence type="ECO:0000256" key="4">
    <source>
        <dbReference type="PIRSR" id="PIRSR005902-1"/>
    </source>
</evidence>
<feature type="binding site" evidence="4">
    <location>
        <position position="9"/>
    </location>
    <ligand>
        <name>a divalent metal cation</name>
        <dbReference type="ChEBI" id="CHEBI:60240"/>
        <label>1</label>
    </ligand>
</feature>
<evidence type="ECO:0000256" key="3">
    <source>
        <dbReference type="ARBA" id="ARBA00022801"/>
    </source>
</evidence>
<accession>A0A1V9G2S0</accession>
<dbReference type="SUPFAM" id="SSF51556">
    <property type="entry name" value="Metallo-dependent hydrolases"/>
    <property type="match status" value="1"/>
</dbReference>
<dbReference type="Proteomes" id="UP000192796">
    <property type="component" value="Unassembled WGS sequence"/>
</dbReference>
<dbReference type="PROSITE" id="PS01091">
    <property type="entry name" value="TATD_3"/>
    <property type="match status" value="1"/>
</dbReference>
<feature type="binding site" evidence="4">
    <location>
        <position position="132"/>
    </location>
    <ligand>
        <name>a divalent metal cation</name>
        <dbReference type="ChEBI" id="CHEBI:60240"/>
        <label>2</label>
    </ligand>
</feature>
<feature type="binding site" evidence="4">
    <location>
        <position position="206"/>
    </location>
    <ligand>
        <name>a divalent metal cation</name>
        <dbReference type="ChEBI" id="CHEBI:60240"/>
        <label>1</label>
    </ligand>
</feature>
<dbReference type="GO" id="GO:0004536">
    <property type="term" value="F:DNA nuclease activity"/>
    <property type="evidence" value="ECO:0007669"/>
    <property type="project" value="InterPro"/>
</dbReference>
<evidence type="ECO:0000256" key="2">
    <source>
        <dbReference type="ARBA" id="ARBA00022723"/>
    </source>
</evidence>
<dbReference type="AlphaFoldDB" id="A0A1V9G2S0"/>
<dbReference type="InterPro" id="IPR001130">
    <property type="entry name" value="TatD-like"/>
</dbReference>
<sequence length="257" mass="29237">MNLQLIDTHCHLYGQDFSKDIRAVIERAENEGVRRFYLPAIDSEVIDAMLQLEQDFPGKCFAMMGLHPCSVKEDHKQELALVEQWLAKRPFKAVGEIGLDYYWDKTFIDAQKEAFHQQIEWALHYQLPIVIHSRESMADSIEIVRQHQKGNLGGIFHCFTGTLEEAQQIIDLGFYLGIGGVVTYKNTHLREVLKAVSMDHIVLETDAPYLTPVPFRGKRNESSYLKYIVEKVAEVKEIPVSEAAAITTANAKKIFGA</sequence>
<dbReference type="OrthoDB" id="9810005at2"/>
<keyword evidence="2 4" id="KW-0479">Metal-binding</keyword>
<gene>
    <name evidence="5" type="ORF">A3860_19055</name>
</gene>
<dbReference type="InterPro" id="IPR018228">
    <property type="entry name" value="DNase_TatD-rel_CS"/>
</dbReference>
<name>A0A1V9G2S0_9BACT</name>
<dbReference type="CDD" id="cd01310">
    <property type="entry name" value="TatD_DNAse"/>
    <property type="match status" value="1"/>
</dbReference>
<dbReference type="PANTHER" id="PTHR46124:SF4">
    <property type="entry name" value="HYDROLASE TATD"/>
    <property type="match status" value="1"/>
</dbReference>
<protein>
    <submittedName>
        <fullName evidence="5">Hydrolase TatD</fullName>
    </submittedName>
</protein>
<feature type="binding site" evidence="4">
    <location>
        <position position="96"/>
    </location>
    <ligand>
        <name>a divalent metal cation</name>
        <dbReference type="ChEBI" id="CHEBI:60240"/>
        <label>1</label>
    </ligand>
</feature>
<evidence type="ECO:0000313" key="5">
    <source>
        <dbReference type="EMBL" id="OQP64854.1"/>
    </source>
</evidence>
<dbReference type="NCBIfam" id="TIGR00010">
    <property type="entry name" value="YchF/TatD family DNA exonuclease"/>
    <property type="match status" value="1"/>
</dbReference>
<dbReference type="EMBL" id="LVYD01000041">
    <property type="protein sequence ID" value="OQP64854.1"/>
    <property type="molecule type" value="Genomic_DNA"/>
</dbReference>
<dbReference type="Pfam" id="PF01026">
    <property type="entry name" value="TatD_DNase"/>
    <property type="match status" value="1"/>
</dbReference>
<dbReference type="GO" id="GO:0046872">
    <property type="term" value="F:metal ion binding"/>
    <property type="evidence" value="ECO:0007669"/>
    <property type="project" value="UniProtKB-KW"/>
</dbReference>
<dbReference type="InterPro" id="IPR032466">
    <property type="entry name" value="Metal_Hydrolase"/>
</dbReference>
<keyword evidence="3 5" id="KW-0378">Hydrolase</keyword>
<reference evidence="5 6" key="1">
    <citation type="submission" date="2016-03" db="EMBL/GenBank/DDBJ databases">
        <title>Niastella vici sp. nov., isolated from farmland soil.</title>
        <authorList>
            <person name="Chen L."/>
            <person name="Wang D."/>
            <person name="Yang S."/>
            <person name="Wang G."/>
        </authorList>
    </citation>
    <scope>NUCLEOTIDE SEQUENCE [LARGE SCALE GENOMIC DNA]</scope>
    <source>
        <strain evidence="5 6">DJ57</strain>
    </source>
</reference>
<dbReference type="RefSeq" id="WP_081146687.1">
    <property type="nucleotide sequence ID" value="NZ_LVYD01000041.1"/>
</dbReference>
<organism evidence="5 6">
    <name type="scientific">Niastella vici</name>
    <dbReference type="NCBI Taxonomy" id="1703345"/>
    <lineage>
        <taxon>Bacteria</taxon>
        <taxon>Pseudomonadati</taxon>
        <taxon>Bacteroidota</taxon>
        <taxon>Chitinophagia</taxon>
        <taxon>Chitinophagales</taxon>
        <taxon>Chitinophagaceae</taxon>
        <taxon>Niastella</taxon>
    </lineage>
</organism>
<dbReference type="InterPro" id="IPR015991">
    <property type="entry name" value="TatD/YcfH-like"/>
</dbReference>
<dbReference type="FunFam" id="3.20.20.140:FF:000005">
    <property type="entry name" value="TatD family hydrolase"/>
    <property type="match status" value="1"/>
</dbReference>
<dbReference type="GO" id="GO:0016788">
    <property type="term" value="F:hydrolase activity, acting on ester bonds"/>
    <property type="evidence" value="ECO:0007669"/>
    <property type="project" value="InterPro"/>
</dbReference>
<feature type="binding site" evidence="4">
    <location>
        <position position="11"/>
    </location>
    <ligand>
        <name>a divalent metal cation</name>
        <dbReference type="ChEBI" id="CHEBI:60240"/>
        <label>1</label>
    </ligand>
</feature>
<feature type="binding site" evidence="4">
    <location>
        <position position="157"/>
    </location>
    <ligand>
        <name>a divalent metal cation</name>
        <dbReference type="ChEBI" id="CHEBI:60240"/>
        <label>2</label>
    </ligand>
</feature>
<comment type="caution">
    <text evidence="5">The sequence shown here is derived from an EMBL/GenBank/DDBJ whole genome shotgun (WGS) entry which is preliminary data.</text>
</comment>